<keyword evidence="2" id="KW-1185">Reference proteome</keyword>
<dbReference type="EMBL" id="CP096983">
    <property type="protein sequence ID" value="URZ10049.1"/>
    <property type="molecule type" value="Genomic_DNA"/>
</dbReference>
<sequence>MKRRINGIITILAFLFLGLYISKWNIVSEAKLILEILLAAIMCIVIQEISYIVVGRMFKIQSQVICIGPFAFFKYKGKLQIKFEMKVYPGFFGNMQGVHMPDVKSEKEFYKVNRNLKIVLCSGIFSDVIIIIAALALIFTVATNNEEFKRFLIATTVVAELLAFVAIFSGNVKRVLNMRKASEENLVQEMILLAVFYDGTKEIDRFSYLIERYIDFGKDIKSKNYSDDEMLSKIDYVSYIIYLRLGGVIKEVPSNIRKFTEYTVKKRNLLVGKPKFSRKVLNLIYRYILYLALIDKNRKEAVELYDYFRKFLYNGDGKKKNYTKIFLEHILDIENNYDYLMDINNLIKSKGEMWFGYGVYEMEKNMINLKNS</sequence>
<gene>
    <name evidence="1" type="ORF">CROST_007570</name>
</gene>
<reference evidence="1 2" key="1">
    <citation type="submission" date="2022-04" db="EMBL/GenBank/DDBJ databases">
        <title>Genome sequence of C. roseum typestrain.</title>
        <authorList>
            <person name="Poehlein A."/>
            <person name="Schoch T."/>
            <person name="Duerre P."/>
            <person name="Daniel R."/>
        </authorList>
    </citation>
    <scope>NUCLEOTIDE SEQUENCE [LARGE SCALE GENOMIC DNA]</scope>
    <source>
        <strain evidence="1 2">DSM 7320</strain>
    </source>
</reference>
<protein>
    <submittedName>
        <fullName evidence="1">Uncharacterized protein</fullName>
    </submittedName>
</protein>
<evidence type="ECO:0000313" key="2">
    <source>
        <dbReference type="Proteomes" id="UP000190951"/>
    </source>
</evidence>
<dbReference type="Proteomes" id="UP000190951">
    <property type="component" value="Chromosome"/>
</dbReference>
<accession>A0A1S8L9M8</accession>
<dbReference type="KEGG" id="crw:CROST_007570"/>
<evidence type="ECO:0000313" key="1">
    <source>
        <dbReference type="EMBL" id="URZ10049.1"/>
    </source>
</evidence>
<organism evidence="1 2">
    <name type="scientific">Clostridium felsineum</name>
    <dbReference type="NCBI Taxonomy" id="36839"/>
    <lineage>
        <taxon>Bacteria</taxon>
        <taxon>Bacillati</taxon>
        <taxon>Bacillota</taxon>
        <taxon>Clostridia</taxon>
        <taxon>Eubacteriales</taxon>
        <taxon>Clostridiaceae</taxon>
        <taxon>Clostridium</taxon>
    </lineage>
</organism>
<dbReference type="AlphaFoldDB" id="A0A1S8L9M8"/>
<dbReference type="RefSeq" id="WP_077833096.1">
    <property type="nucleotide sequence ID" value="NZ_CP096983.1"/>
</dbReference>
<name>A0A1S8L9M8_9CLOT</name>
<dbReference type="STRING" id="84029.CROST_15520"/>
<proteinExistence type="predicted"/>